<gene>
    <name evidence="3" type="ORF">ACRE_065130</name>
</gene>
<dbReference type="PANTHER" id="PTHR33178:SF10">
    <property type="entry name" value="STRESS-RESPONSE A_B BARREL DOMAIN-CONTAINING PROTEIN"/>
    <property type="match status" value="1"/>
</dbReference>
<evidence type="ECO:0000259" key="2">
    <source>
        <dbReference type="PROSITE" id="PS51502"/>
    </source>
</evidence>
<accession>A0A086T064</accession>
<dbReference type="Gene3D" id="3.30.70.100">
    <property type="match status" value="1"/>
</dbReference>
<protein>
    <recommendedName>
        <fullName evidence="2">Stress-response A/B barrel domain-containing protein</fullName>
    </recommendedName>
</protein>
<dbReference type="OrthoDB" id="1601230at2759"/>
<evidence type="ECO:0000313" key="4">
    <source>
        <dbReference type="Proteomes" id="UP000029964"/>
    </source>
</evidence>
<evidence type="ECO:0000313" key="3">
    <source>
        <dbReference type="EMBL" id="KFH42746.1"/>
    </source>
</evidence>
<dbReference type="Proteomes" id="UP000029964">
    <property type="component" value="Unassembled WGS sequence"/>
</dbReference>
<evidence type="ECO:0000256" key="1">
    <source>
        <dbReference type="ARBA" id="ARBA00011738"/>
    </source>
</evidence>
<dbReference type="SMART" id="SM00886">
    <property type="entry name" value="Dabb"/>
    <property type="match status" value="1"/>
</dbReference>
<name>A0A086T064_HAPC1</name>
<reference evidence="4" key="1">
    <citation type="journal article" date="2014" name="Genome Announc.">
        <title>Genome sequence and annotation of Acremonium chrysogenum, producer of the beta-lactam antibiotic cephalosporin C.</title>
        <authorList>
            <person name="Terfehr D."/>
            <person name="Dahlmann T.A."/>
            <person name="Specht T."/>
            <person name="Zadra I."/>
            <person name="Kuernsteiner H."/>
            <person name="Kueck U."/>
        </authorList>
    </citation>
    <scope>NUCLEOTIDE SEQUENCE [LARGE SCALE GENOMIC DNA]</scope>
    <source>
        <strain evidence="4">ATCC 11550 / CBS 779.69 / DSM 880 / IAM 14645 / JCM 23072 / IMI 49137</strain>
    </source>
</reference>
<proteinExistence type="predicted"/>
<dbReference type="AlphaFoldDB" id="A0A086T064"/>
<keyword evidence="4" id="KW-1185">Reference proteome</keyword>
<comment type="caution">
    <text evidence="3">The sequence shown here is derived from an EMBL/GenBank/DDBJ whole genome shotgun (WGS) entry which is preliminary data.</text>
</comment>
<dbReference type="PROSITE" id="PS51502">
    <property type="entry name" value="S_R_A_B_BARREL"/>
    <property type="match status" value="1"/>
</dbReference>
<dbReference type="PANTHER" id="PTHR33178">
    <property type="match status" value="1"/>
</dbReference>
<dbReference type="Pfam" id="PF07876">
    <property type="entry name" value="Dabb"/>
    <property type="match status" value="1"/>
</dbReference>
<dbReference type="SUPFAM" id="SSF54909">
    <property type="entry name" value="Dimeric alpha+beta barrel"/>
    <property type="match status" value="1"/>
</dbReference>
<comment type="subunit">
    <text evidence="1">Homodimer.</text>
</comment>
<dbReference type="STRING" id="857340.A0A086T064"/>
<dbReference type="EMBL" id="JPKY01000086">
    <property type="protein sequence ID" value="KFH42746.1"/>
    <property type="molecule type" value="Genomic_DNA"/>
</dbReference>
<dbReference type="HOGENOM" id="CLU_080664_2_1_1"/>
<dbReference type="InterPro" id="IPR044662">
    <property type="entry name" value="HS1/DABB1-like"/>
</dbReference>
<dbReference type="InterPro" id="IPR011008">
    <property type="entry name" value="Dimeric_a/b-barrel"/>
</dbReference>
<sequence>MAITHIVLFQFKADASAEDVKAIYPRMLALKDGCLHPTSQKPYIKSLTGGTNNSPEGMNIMPLADGKPKNGLTHAFVVEFDTPQDRDYYVRDDPVHQGFVKSAGPIIEKAIVVDYAAGVFA</sequence>
<feature type="domain" description="Stress-response A/B barrel" evidence="2">
    <location>
        <begin position="3"/>
        <end position="115"/>
    </location>
</feature>
<dbReference type="InterPro" id="IPR013097">
    <property type="entry name" value="Dabb"/>
</dbReference>
<organism evidence="3 4">
    <name type="scientific">Hapsidospora chrysogenum (strain ATCC 11550 / CBS 779.69 / DSM 880 / IAM 14645 / JCM 23072 / IMI 49137)</name>
    <name type="common">Acremonium chrysogenum</name>
    <dbReference type="NCBI Taxonomy" id="857340"/>
    <lineage>
        <taxon>Eukaryota</taxon>
        <taxon>Fungi</taxon>
        <taxon>Dikarya</taxon>
        <taxon>Ascomycota</taxon>
        <taxon>Pezizomycotina</taxon>
        <taxon>Sordariomycetes</taxon>
        <taxon>Hypocreomycetidae</taxon>
        <taxon>Hypocreales</taxon>
        <taxon>Bionectriaceae</taxon>
        <taxon>Hapsidospora</taxon>
    </lineage>
</organism>